<dbReference type="PANTHER" id="PTHR11054:SF0">
    <property type="entry name" value="6-PHOSPHOGLUCONOLACTONASE"/>
    <property type="match status" value="1"/>
</dbReference>
<dbReference type="GO" id="GO:0006098">
    <property type="term" value="P:pentose-phosphate shunt"/>
    <property type="evidence" value="ECO:0007669"/>
    <property type="project" value="UniProtKB-UniPathway"/>
</dbReference>
<organism evidence="9 10">
    <name type="scientific">Dethiosulfatarculus sandiegensis</name>
    <dbReference type="NCBI Taxonomy" id="1429043"/>
    <lineage>
        <taxon>Bacteria</taxon>
        <taxon>Pseudomonadati</taxon>
        <taxon>Thermodesulfobacteriota</taxon>
        <taxon>Desulfarculia</taxon>
        <taxon>Desulfarculales</taxon>
        <taxon>Desulfarculaceae</taxon>
        <taxon>Dethiosulfatarculus</taxon>
    </lineage>
</organism>
<dbReference type="PANTHER" id="PTHR11054">
    <property type="entry name" value="6-PHOSPHOGLUCONOLACTONASE"/>
    <property type="match status" value="1"/>
</dbReference>
<dbReference type="EMBL" id="AZAC01000078">
    <property type="protein sequence ID" value="KIX10905.1"/>
    <property type="molecule type" value="Genomic_DNA"/>
</dbReference>
<dbReference type="InterPro" id="IPR005900">
    <property type="entry name" value="6-phosphogluconolactonase_DevB"/>
</dbReference>
<evidence type="ECO:0000313" key="10">
    <source>
        <dbReference type="Proteomes" id="UP000032233"/>
    </source>
</evidence>
<dbReference type="UniPathway" id="UPA00115">
    <property type="reaction ID" value="UER00409"/>
</dbReference>
<evidence type="ECO:0000256" key="3">
    <source>
        <dbReference type="ARBA" id="ARBA00004961"/>
    </source>
</evidence>
<evidence type="ECO:0000313" key="9">
    <source>
        <dbReference type="EMBL" id="KIX10905.1"/>
    </source>
</evidence>
<sequence>MKISIKILDNRQLAMEAAEIIRQKARAVSNGGRFFLCLSGGNTPLDTYSHLTAAPFSKSIPWGRFRIFWGDERLVHPKMAESNFGQADRFLLKKAPITRAHIHPIPVDIDHPVRSARKYEEKLRHFWPRTDPLWDLALLGLGADGHTASLFPRDPALTSFRLVVPAEPPINTIPAITRLTLTPKAFNQAKCILFLVTGSEKAEAVAKTLALIQGNQTSQDWPASCIKPSGEVIWLLDKPAAEKLPRTEESDD</sequence>
<evidence type="ECO:0000256" key="1">
    <source>
        <dbReference type="ARBA" id="ARBA00000832"/>
    </source>
</evidence>
<dbReference type="CDD" id="cd01400">
    <property type="entry name" value="6PGL"/>
    <property type="match status" value="1"/>
</dbReference>
<comment type="similarity">
    <text evidence="4 7">Belongs to the glucosamine/galactosamine-6-phosphate isomerase family. 6-phosphogluconolactonase subfamily.</text>
</comment>
<dbReference type="InterPro" id="IPR037171">
    <property type="entry name" value="NagB/RpiA_transferase-like"/>
</dbReference>
<dbReference type="PATRIC" id="fig|1429043.3.peg.5764"/>
<dbReference type="GO" id="GO:0017057">
    <property type="term" value="F:6-phosphogluconolactonase activity"/>
    <property type="evidence" value="ECO:0007669"/>
    <property type="project" value="UniProtKB-UniRule"/>
</dbReference>
<evidence type="ECO:0000256" key="2">
    <source>
        <dbReference type="ARBA" id="ARBA00002681"/>
    </source>
</evidence>
<protein>
    <recommendedName>
        <fullName evidence="6 7">6-phosphogluconolactonase</fullName>
        <shortName evidence="7">6PGL</shortName>
        <ecNumber evidence="5 7">3.1.1.31</ecNumber>
    </recommendedName>
</protein>
<dbReference type="Proteomes" id="UP000032233">
    <property type="component" value="Unassembled WGS sequence"/>
</dbReference>
<dbReference type="STRING" id="1429043.X474_27190"/>
<keyword evidence="7" id="KW-0378">Hydrolase</keyword>
<dbReference type="OrthoDB" id="9810967at2"/>
<dbReference type="SUPFAM" id="SSF100950">
    <property type="entry name" value="NagB/RpiA/CoA transferase-like"/>
    <property type="match status" value="1"/>
</dbReference>
<dbReference type="NCBIfam" id="TIGR01198">
    <property type="entry name" value="pgl"/>
    <property type="match status" value="1"/>
</dbReference>
<evidence type="ECO:0000256" key="7">
    <source>
        <dbReference type="RuleBase" id="RU365095"/>
    </source>
</evidence>
<dbReference type="InParanoid" id="A0A0D2JN39"/>
<dbReference type="AlphaFoldDB" id="A0A0D2JN39"/>
<feature type="domain" description="Glucosamine/galactosamine-6-phosphate isomerase" evidence="8">
    <location>
        <begin position="9"/>
        <end position="234"/>
    </location>
</feature>
<dbReference type="FunCoup" id="A0A0D2JN39">
    <property type="interactions" value="107"/>
</dbReference>
<evidence type="ECO:0000256" key="4">
    <source>
        <dbReference type="ARBA" id="ARBA00010662"/>
    </source>
</evidence>
<comment type="pathway">
    <text evidence="3 7">Carbohydrate degradation; pentose phosphate pathway; D-ribulose 5-phosphate from D-glucose 6-phosphate (oxidative stage): step 2/3.</text>
</comment>
<gene>
    <name evidence="7" type="primary">pgl</name>
    <name evidence="9" type="ORF">X474_27190</name>
</gene>
<evidence type="ECO:0000256" key="5">
    <source>
        <dbReference type="ARBA" id="ARBA00013198"/>
    </source>
</evidence>
<accession>A0A0D2JN39</accession>
<dbReference type="EC" id="3.1.1.31" evidence="5 7"/>
<dbReference type="InterPro" id="IPR039104">
    <property type="entry name" value="6PGL"/>
</dbReference>
<dbReference type="Gene3D" id="3.40.50.1360">
    <property type="match status" value="1"/>
</dbReference>
<evidence type="ECO:0000256" key="6">
    <source>
        <dbReference type="ARBA" id="ARBA00020337"/>
    </source>
</evidence>
<dbReference type="Pfam" id="PF01182">
    <property type="entry name" value="Glucosamine_iso"/>
    <property type="match status" value="1"/>
</dbReference>
<comment type="caution">
    <text evidence="9">The sequence shown here is derived from an EMBL/GenBank/DDBJ whole genome shotgun (WGS) entry which is preliminary data.</text>
</comment>
<evidence type="ECO:0000259" key="8">
    <source>
        <dbReference type="Pfam" id="PF01182"/>
    </source>
</evidence>
<keyword evidence="10" id="KW-1185">Reference proteome</keyword>
<comment type="catalytic activity">
    <reaction evidence="1 7">
        <text>6-phospho-D-glucono-1,5-lactone + H2O = 6-phospho-D-gluconate + H(+)</text>
        <dbReference type="Rhea" id="RHEA:12556"/>
        <dbReference type="ChEBI" id="CHEBI:15377"/>
        <dbReference type="ChEBI" id="CHEBI:15378"/>
        <dbReference type="ChEBI" id="CHEBI:57955"/>
        <dbReference type="ChEBI" id="CHEBI:58759"/>
        <dbReference type="EC" id="3.1.1.31"/>
    </reaction>
</comment>
<dbReference type="GO" id="GO:0005975">
    <property type="term" value="P:carbohydrate metabolic process"/>
    <property type="evidence" value="ECO:0007669"/>
    <property type="project" value="UniProtKB-UniRule"/>
</dbReference>
<dbReference type="InterPro" id="IPR006148">
    <property type="entry name" value="Glc/Gal-6P_isomerase"/>
</dbReference>
<comment type="function">
    <text evidence="2 7">Hydrolysis of 6-phosphogluconolactone to 6-phosphogluconate.</text>
</comment>
<dbReference type="RefSeq" id="WP_044352723.1">
    <property type="nucleotide sequence ID" value="NZ_AZAC01000078.1"/>
</dbReference>
<proteinExistence type="inferred from homology"/>
<name>A0A0D2JN39_9BACT</name>
<reference evidence="9 10" key="1">
    <citation type="submission" date="2013-11" db="EMBL/GenBank/DDBJ databases">
        <title>Metagenomic analysis of a methanogenic consortium involved in long chain n-alkane degradation.</title>
        <authorList>
            <person name="Davidova I.A."/>
            <person name="Callaghan A.V."/>
            <person name="Wawrik B."/>
            <person name="Pruitt S."/>
            <person name="Marks C."/>
            <person name="Duncan K.E."/>
            <person name="Suflita J.M."/>
        </authorList>
    </citation>
    <scope>NUCLEOTIDE SEQUENCE [LARGE SCALE GENOMIC DNA]</scope>
    <source>
        <strain evidence="9 10">SPR</strain>
    </source>
</reference>